<dbReference type="EMBL" id="NAJN01000127">
    <property type="protein sequence ID" value="TKA78785.1"/>
    <property type="molecule type" value="Genomic_DNA"/>
</dbReference>
<keyword evidence="4" id="KW-1185">Reference proteome</keyword>
<feature type="signal peptide" evidence="1">
    <location>
        <begin position="1"/>
        <end position="19"/>
    </location>
</feature>
<gene>
    <name evidence="3" type="ORF">B0A49_00817</name>
</gene>
<dbReference type="AlphaFoldDB" id="A0A4U0XUN6"/>
<comment type="caution">
    <text evidence="3">The sequence shown here is derived from an EMBL/GenBank/DDBJ whole genome shotgun (WGS) entry which is preliminary data.</text>
</comment>
<proteinExistence type="predicted"/>
<keyword evidence="1" id="KW-0732">Signal</keyword>
<dbReference type="Pfam" id="PF26534">
    <property type="entry name" value="NTF2_7"/>
    <property type="match status" value="1"/>
</dbReference>
<organism evidence="3 4">
    <name type="scientific">Cryomyces minteri</name>
    <dbReference type="NCBI Taxonomy" id="331657"/>
    <lineage>
        <taxon>Eukaryota</taxon>
        <taxon>Fungi</taxon>
        <taxon>Dikarya</taxon>
        <taxon>Ascomycota</taxon>
        <taxon>Pezizomycotina</taxon>
        <taxon>Dothideomycetes</taxon>
        <taxon>Dothideomycetes incertae sedis</taxon>
        <taxon>Cryomyces</taxon>
    </lineage>
</organism>
<reference evidence="3 4" key="1">
    <citation type="submission" date="2017-03" db="EMBL/GenBank/DDBJ databases">
        <title>Genomes of endolithic fungi from Antarctica.</title>
        <authorList>
            <person name="Coleine C."/>
            <person name="Masonjones S."/>
            <person name="Stajich J.E."/>
        </authorList>
    </citation>
    <scope>NUCLEOTIDE SEQUENCE [LARGE SCALE GENOMIC DNA]</scope>
    <source>
        <strain evidence="3 4">CCFEE 5187</strain>
    </source>
</reference>
<feature type="domain" description="NTF2-like" evidence="2">
    <location>
        <begin position="34"/>
        <end position="183"/>
    </location>
</feature>
<protein>
    <recommendedName>
        <fullName evidence="2">NTF2-like domain-containing protein</fullName>
    </recommendedName>
</protein>
<accession>A0A4U0XUN6</accession>
<dbReference type="OrthoDB" id="3637354at2759"/>
<evidence type="ECO:0000256" key="1">
    <source>
        <dbReference type="SAM" id="SignalP"/>
    </source>
</evidence>
<evidence type="ECO:0000313" key="4">
    <source>
        <dbReference type="Proteomes" id="UP000308768"/>
    </source>
</evidence>
<evidence type="ECO:0000259" key="2">
    <source>
        <dbReference type="Pfam" id="PF26534"/>
    </source>
</evidence>
<evidence type="ECO:0000313" key="3">
    <source>
        <dbReference type="EMBL" id="TKA78785.1"/>
    </source>
</evidence>
<sequence length="212" mass="23530">MHFAVSFFFVLLHSLATSANSNRDHEGENQHPINCLSDQTAHEILSRWIGLRSNDPTTPVYADIVEKTLANDITVEDETVNFFFFSPDFVGPYITNKTTYVTLQNVAFQTSQTASPSITQEVPLRHDCSSITFRWLYSATINKVVPGSTANIGDPVLYKGTDLLIVDAQTQLVQHVYTSADYIRETYQKGLKICYQKDAGQTPVCADSPAGA</sequence>
<feature type="chain" id="PRO_5020671965" description="NTF2-like domain-containing protein" evidence="1">
    <location>
        <begin position="20"/>
        <end position="212"/>
    </location>
</feature>
<dbReference type="Proteomes" id="UP000308768">
    <property type="component" value="Unassembled WGS sequence"/>
</dbReference>
<name>A0A4U0XUN6_9PEZI</name>
<dbReference type="InterPro" id="IPR058645">
    <property type="entry name" value="NTF2-like_dom_7"/>
</dbReference>